<dbReference type="Pfam" id="PF00144">
    <property type="entry name" value="Beta-lactamase"/>
    <property type="match status" value="1"/>
</dbReference>
<dbReference type="InterPro" id="IPR012338">
    <property type="entry name" value="Beta-lactam/transpept-like"/>
</dbReference>
<gene>
    <name evidence="2" type="ORF">QO015_003404</name>
</gene>
<accession>A0ABU0M9Y6</accession>
<dbReference type="PANTHER" id="PTHR43319">
    <property type="entry name" value="BETA-LACTAMASE-RELATED"/>
    <property type="match status" value="1"/>
</dbReference>
<dbReference type="EMBL" id="JAUSWJ010000001">
    <property type="protein sequence ID" value="MDQ0517791.1"/>
    <property type="molecule type" value="Genomic_DNA"/>
</dbReference>
<dbReference type="Proteomes" id="UP001223743">
    <property type="component" value="Unassembled WGS sequence"/>
</dbReference>
<sequence length="390" mass="41920">MSTINWNSQSAPAQGFVAPGFEAVAEEFARNFTIRGDLGAAFAATHHGQTVVDVWGGSAAPGRPWVEDTLQVIYSGTKGLMAACVLKLVERGALDLDAPVAEYWPEFGAADKGRVRVRHVVSHSAGLPGVVAPLTSADYTDYEKMEALLAAQPLPPDPNAFHCYHPVTIGWLVGALVRRIDGRTIGRFFAEEFAGPLGLDACIGLPESEEHRVGRLEVGADMLPYETAFSAATRQDPTFVSAWGNPPLFPDELPWNSRAYHAAEIAGAGGIATARSMARYYGCMALGGSIDGVTVLQPETVALGRAERSRFMDPYIAEAMAFGVCWALQTPQGRFGPPRDAFGHAGAGGSIHGAWPTEKVGFSYVMNEMRADVEDLRTRHILKRLHEIVG</sequence>
<dbReference type="SUPFAM" id="SSF56601">
    <property type="entry name" value="beta-lactamase/transpeptidase-like"/>
    <property type="match status" value="1"/>
</dbReference>
<dbReference type="InterPro" id="IPR052907">
    <property type="entry name" value="Beta-lactamase/esterase"/>
</dbReference>
<dbReference type="PANTHER" id="PTHR43319:SF3">
    <property type="entry name" value="BETA-LACTAMASE-RELATED DOMAIN-CONTAINING PROTEIN"/>
    <property type="match status" value="1"/>
</dbReference>
<feature type="domain" description="Beta-lactamase-related" evidence="1">
    <location>
        <begin position="35"/>
        <end position="377"/>
    </location>
</feature>
<dbReference type="RefSeq" id="WP_266282754.1">
    <property type="nucleotide sequence ID" value="NZ_JAPKNF010000002.1"/>
</dbReference>
<organism evidence="2 3">
    <name type="scientific">Kaistia geumhonensis</name>
    <dbReference type="NCBI Taxonomy" id="410839"/>
    <lineage>
        <taxon>Bacteria</taxon>
        <taxon>Pseudomonadati</taxon>
        <taxon>Pseudomonadota</taxon>
        <taxon>Alphaproteobacteria</taxon>
        <taxon>Hyphomicrobiales</taxon>
        <taxon>Kaistiaceae</taxon>
        <taxon>Kaistia</taxon>
    </lineage>
</organism>
<keyword evidence="3" id="KW-1185">Reference proteome</keyword>
<evidence type="ECO:0000259" key="1">
    <source>
        <dbReference type="Pfam" id="PF00144"/>
    </source>
</evidence>
<dbReference type="Gene3D" id="3.40.710.10">
    <property type="entry name" value="DD-peptidase/beta-lactamase superfamily"/>
    <property type="match status" value="1"/>
</dbReference>
<name>A0ABU0M9Y6_9HYPH</name>
<reference evidence="2 3" key="1">
    <citation type="submission" date="2023-07" db="EMBL/GenBank/DDBJ databases">
        <title>Genomic Encyclopedia of Type Strains, Phase IV (KMG-IV): sequencing the most valuable type-strain genomes for metagenomic binning, comparative biology and taxonomic classification.</title>
        <authorList>
            <person name="Goeker M."/>
        </authorList>
    </citation>
    <scope>NUCLEOTIDE SEQUENCE [LARGE SCALE GENOMIC DNA]</scope>
    <source>
        <strain evidence="2 3">B1-1</strain>
    </source>
</reference>
<comment type="caution">
    <text evidence="2">The sequence shown here is derived from an EMBL/GenBank/DDBJ whole genome shotgun (WGS) entry which is preliminary data.</text>
</comment>
<proteinExistence type="predicted"/>
<evidence type="ECO:0000313" key="3">
    <source>
        <dbReference type="Proteomes" id="UP001223743"/>
    </source>
</evidence>
<protein>
    <submittedName>
        <fullName evidence="2">CubicO group peptidase (Beta-lactamase class C family)</fullName>
    </submittedName>
</protein>
<dbReference type="InterPro" id="IPR001466">
    <property type="entry name" value="Beta-lactam-related"/>
</dbReference>
<evidence type="ECO:0000313" key="2">
    <source>
        <dbReference type="EMBL" id="MDQ0517791.1"/>
    </source>
</evidence>